<accession>A0A0C2MJE5</accession>
<dbReference type="AlphaFoldDB" id="A0A0C2MJE5"/>
<gene>
    <name evidence="2" type="ORF">RF11_08841</name>
</gene>
<evidence type="ECO:0000313" key="3">
    <source>
        <dbReference type="Proteomes" id="UP000031668"/>
    </source>
</evidence>
<proteinExistence type="predicted"/>
<dbReference type="InterPro" id="IPR029451">
    <property type="entry name" value="RICTOR_M"/>
</dbReference>
<dbReference type="Pfam" id="PF14666">
    <property type="entry name" value="RICTOR_M"/>
    <property type="match status" value="1"/>
</dbReference>
<dbReference type="SMART" id="SM01307">
    <property type="entry name" value="RICTOR_M"/>
    <property type="match status" value="1"/>
</dbReference>
<sequence length="413" mass="48034">MIDKSQESITYKYTSLMDRFMSALRDFLIPSRSNFCFTKSSHPIAKYASEVAFLFFKTILHPDQSNDGLNMVNQFLLSLHAIIDKDSIVPRNNIKFSEFYNSMQDCLSVQYFALIGFIQEFSIGQMLIEGSHILTKIYNVLESTELFPFIKAVIPHMNYNNPVCQKFIGAIISKDNSENKLYVLRFLRWYSRQDQNKDFVLLYLTRMLHDLNQSVREEATDVLDEILDCDITACEDVIALNIPYLFLGTIGVKLLSRLATTLPSRSDSFKKLTKFFPYLIEEWCSVRFDLSQNFLVRYCENIETRLNCSLGRPVPDKDSGTLNPFKLGFECHINTYKLHKFINLSKCEHMLNIHLKSDVDYFQIRSKILFIANYASTSKGLKAIEKMDNNILQKIVKLVYHSDQLSLRWFVVN</sequence>
<evidence type="ECO:0000259" key="1">
    <source>
        <dbReference type="SMART" id="SM01307"/>
    </source>
</evidence>
<dbReference type="EMBL" id="JWZT01005265">
    <property type="protein sequence ID" value="KII61741.1"/>
    <property type="molecule type" value="Genomic_DNA"/>
</dbReference>
<dbReference type="Proteomes" id="UP000031668">
    <property type="component" value="Unassembled WGS sequence"/>
</dbReference>
<name>A0A0C2MJE5_THEKT</name>
<dbReference type="PANTHER" id="PTHR13298:SF11">
    <property type="entry name" value="RAPAMYCIN-INSENSITIVE COMPANION OF MTOR"/>
    <property type="match status" value="1"/>
</dbReference>
<protein>
    <recommendedName>
        <fullName evidence="1">Rapamycin-insensitive companion of mTOR middle domain-containing protein</fullName>
    </recommendedName>
</protein>
<dbReference type="GO" id="GO:0038203">
    <property type="term" value="P:TORC2 signaling"/>
    <property type="evidence" value="ECO:0007669"/>
    <property type="project" value="TreeGrafter"/>
</dbReference>
<comment type="caution">
    <text evidence="2">The sequence shown here is derived from an EMBL/GenBank/DDBJ whole genome shotgun (WGS) entry which is preliminary data.</text>
</comment>
<dbReference type="GO" id="GO:0031932">
    <property type="term" value="C:TORC2 complex"/>
    <property type="evidence" value="ECO:0007669"/>
    <property type="project" value="InterPro"/>
</dbReference>
<evidence type="ECO:0000313" key="2">
    <source>
        <dbReference type="EMBL" id="KII61741.1"/>
    </source>
</evidence>
<dbReference type="InterPro" id="IPR028268">
    <property type="entry name" value="Pianissimo_fam"/>
</dbReference>
<feature type="domain" description="Rapamycin-insensitive companion of mTOR middle" evidence="1">
    <location>
        <begin position="2"/>
        <end position="193"/>
    </location>
</feature>
<dbReference type="PANTHER" id="PTHR13298">
    <property type="entry name" value="CYTOSOLIC REGULATOR PIANISSIMO"/>
    <property type="match status" value="1"/>
</dbReference>
<reference evidence="2 3" key="1">
    <citation type="journal article" date="2014" name="Genome Biol. Evol.">
        <title>The genome of the myxosporean Thelohanellus kitauei shows adaptations to nutrient acquisition within its fish host.</title>
        <authorList>
            <person name="Yang Y."/>
            <person name="Xiong J."/>
            <person name="Zhou Z."/>
            <person name="Huo F."/>
            <person name="Miao W."/>
            <person name="Ran C."/>
            <person name="Liu Y."/>
            <person name="Zhang J."/>
            <person name="Feng J."/>
            <person name="Wang M."/>
            <person name="Wang M."/>
            <person name="Wang L."/>
            <person name="Yao B."/>
        </authorList>
    </citation>
    <scope>NUCLEOTIDE SEQUENCE [LARGE SCALE GENOMIC DNA]</scope>
    <source>
        <strain evidence="2">Wuqing</strain>
    </source>
</reference>
<dbReference type="OrthoDB" id="271111at2759"/>
<keyword evidence="3" id="KW-1185">Reference proteome</keyword>
<organism evidence="2 3">
    <name type="scientific">Thelohanellus kitauei</name>
    <name type="common">Myxosporean</name>
    <dbReference type="NCBI Taxonomy" id="669202"/>
    <lineage>
        <taxon>Eukaryota</taxon>
        <taxon>Metazoa</taxon>
        <taxon>Cnidaria</taxon>
        <taxon>Myxozoa</taxon>
        <taxon>Myxosporea</taxon>
        <taxon>Bivalvulida</taxon>
        <taxon>Platysporina</taxon>
        <taxon>Myxobolidae</taxon>
        <taxon>Thelohanellus</taxon>
    </lineage>
</organism>